<dbReference type="InterPro" id="IPR001254">
    <property type="entry name" value="Trypsin_dom"/>
</dbReference>
<dbReference type="Gene3D" id="2.40.128.130">
    <property type="entry name" value="Autotransporter beta-domain"/>
    <property type="match status" value="1"/>
</dbReference>
<feature type="signal peptide" evidence="2">
    <location>
        <begin position="1"/>
        <end position="34"/>
    </location>
</feature>
<feature type="chain" id="PRO_5046749203" evidence="2">
    <location>
        <begin position="35"/>
        <end position="1159"/>
    </location>
</feature>
<dbReference type="InterPro" id="IPR036709">
    <property type="entry name" value="Autotransporte_beta_dom_sf"/>
</dbReference>
<evidence type="ECO:0000259" key="3">
    <source>
        <dbReference type="PROSITE" id="PS50240"/>
    </source>
</evidence>
<evidence type="ECO:0000256" key="2">
    <source>
        <dbReference type="SAM" id="SignalP"/>
    </source>
</evidence>
<protein>
    <submittedName>
        <fullName evidence="5">Autotransporter outer membrane beta-barrel domain-containing protein</fullName>
    </submittedName>
</protein>
<comment type="caution">
    <text evidence="5">The sequence shown here is derived from an EMBL/GenBank/DDBJ whole genome shotgun (WGS) entry which is preliminary data.</text>
</comment>
<gene>
    <name evidence="5" type="ORF">ABC974_22875</name>
</gene>
<keyword evidence="2" id="KW-0732">Signal</keyword>
<feature type="domain" description="Peptidase S1" evidence="3">
    <location>
        <begin position="75"/>
        <end position="376"/>
    </location>
</feature>
<dbReference type="PROSITE" id="PS51208">
    <property type="entry name" value="AUTOTRANSPORTER"/>
    <property type="match status" value="1"/>
</dbReference>
<dbReference type="SMART" id="SM00869">
    <property type="entry name" value="Autotransporter"/>
    <property type="match status" value="1"/>
</dbReference>
<evidence type="ECO:0000313" key="5">
    <source>
        <dbReference type="EMBL" id="MEN2792491.1"/>
    </source>
</evidence>
<dbReference type="EMBL" id="JBDIME010000029">
    <property type="protein sequence ID" value="MEN2792491.1"/>
    <property type="molecule type" value="Genomic_DNA"/>
</dbReference>
<evidence type="ECO:0000256" key="1">
    <source>
        <dbReference type="SAM" id="MobiDB-lite"/>
    </source>
</evidence>
<dbReference type="InterPro" id="IPR009003">
    <property type="entry name" value="Peptidase_S1_PA"/>
</dbReference>
<dbReference type="PROSITE" id="PS50240">
    <property type="entry name" value="TRYPSIN_DOM"/>
    <property type="match status" value="1"/>
</dbReference>
<feature type="domain" description="Autotransporter" evidence="4">
    <location>
        <begin position="881"/>
        <end position="1159"/>
    </location>
</feature>
<dbReference type="RefSeq" id="WP_343889747.1">
    <property type="nucleotide sequence ID" value="NZ_BAAAEH010000023.1"/>
</dbReference>
<dbReference type="InterPro" id="IPR005546">
    <property type="entry name" value="Autotransporte_beta"/>
</dbReference>
<dbReference type="Gene3D" id="2.40.10.10">
    <property type="entry name" value="Trypsin-like serine proteases"/>
    <property type="match status" value="1"/>
</dbReference>
<name>A0ABU9Y9K7_9SPHN</name>
<accession>A0ABU9Y9K7</accession>
<organism evidence="5 6">
    <name type="scientific">Sphingomonas oligophenolica</name>
    <dbReference type="NCBI Taxonomy" id="301154"/>
    <lineage>
        <taxon>Bacteria</taxon>
        <taxon>Pseudomonadati</taxon>
        <taxon>Pseudomonadota</taxon>
        <taxon>Alphaproteobacteria</taxon>
        <taxon>Sphingomonadales</taxon>
        <taxon>Sphingomonadaceae</taxon>
        <taxon>Sphingomonas</taxon>
    </lineage>
</organism>
<keyword evidence="6" id="KW-1185">Reference proteome</keyword>
<dbReference type="InterPro" id="IPR043504">
    <property type="entry name" value="Peptidase_S1_PA_chymotrypsin"/>
</dbReference>
<dbReference type="SUPFAM" id="SSF50494">
    <property type="entry name" value="Trypsin-like serine proteases"/>
    <property type="match status" value="1"/>
</dbReference>
<dbReference type="Proteomes" id="UP001419910">
    <property type="component" value="Unassembled WGS sequence"/>
</dbReference>
<proteinExistence type="predicted"/>
<dbReference type="SUPFAM" id="SSF103515">
    <property type="entry name" value="Autotransporter"/>
    <property type="match status" value="1"/>
</dbReference>
<feature type="region of interest" description="Disordered" evidence="1">
    <location>
        <begin position="469"/>
        <end position="493"/>
    </location>
</feature>
<sequence length="1159" mass="120125">MIRAFSRVSSPRNRAWLLASAATLSLAITGAAHAQAGPPEGSIIAPQGGNPDPNIVISNPVPPTTVNVGLDTHNITGVGQLVVDQKNGFIGLCTATLINPRTVIFAAHCVNEAPAGNAFQDPWGYGTGAGQLPIGVFFNANNNAPGNSAIGHWLNGVNGVGKDATRVAEFAYNLNQVMYNIQSTQLGVGNNFLQGDVAMGVLDTPAANVPTWALLFSALPAPTSTNPVTGTGYHVTITGYGDNGVGSTGQGSIDYRRRVAENYIGLLGSLDDQDKFLFGAPDGLPQNLYMLDFDDPKRQNPYDFNIFPDDAVKGTSTTAGEGITAPGDSGGPLILDRTYAKQLVIAVLSGGDRFYGGQPGSSYGTTSFYQPLYLFWDYIAANNPYHYVSALAGDGNWTDPTHWTTNVDPAYNVLVNGQLMTGVPTTPGTGIADTSPVFGSVCYYDVCENIVTGVVTVNGVPVNATTPAAATGTQTADATKTATGVGSGLSSNLSAQSGSQSANAVAALPAPTLANGLPGATNFVPNDANPNAATHTAARYFDVTLSAAGTTTLDTAITVDRFSVSGASSKLSVTSTGSLTSLINMNQYDGVVVNNGMMTSLGDYLLLSGAVQGVGRFNAPYFTNVTGIIAPGTIGGTGTLTFAGNLVLASGSKLLLDLGANGVSDKIAVVTTIFAPNQIPVDGIAGLGGTVAFGPATGYMIRAGDKYTIVTAQGGFTKDSNGKIIPFDSVLPISAILTPHLTYGTNAVTVSIDAGFYKDVVGNTDVQKAYASLLDGDRANNYGVLSGLYGPLDLQSAATIQGTLESWAPRTETNRDALGTVSIDNMSRFYRDHVEAIEVGNLGGSIAMIGHPFEMASNRAMNMPDTPEIRSDAGETVMEGKLPETMSAFVAGGYLNGTSATMPTALPATGRDHFDGYFLAAGVEKEAGSHGVVGISFAYSDIGATPAYVSHEAKSQLYEGTLYGKIQTDGGFVADAMLSAGSFNSQTVRNVSLVGAPYRLTTSDRSLIVAGEISFGQDFNLGSLKLGPRIGVRASSIMFDDINEQGGGPALTYYRDSYDSLQARAGLHLSGGKTVKPYLAAYEVHELDDEPGLIAANFTGAIGPTALFAVAGQDKDWAEVSGGLSYSTGKVEISVGADTTIWRTDVANQSYHGTVKLSF</sequence>
<reference evidence="5 6" key="1">
    <citation type="submission" date="2024-05" db="EMBL/GenBank/DDBJ databases">
        <authorList>
            <person name="Liu Q."/>
            <person name="Xin Y.-H."/>
        </authorList>
    </citation>
    <scope>NUCLEOTIDE SEQUENCE [LARGE SCALE GENOMIC DNA]</scope>
    <source>
        <strain evidence="5 6">CGMCC 1.10181</strain>
    </source>
</reference>
<dbReference type="Pfam" id="PF03797">
    <property type="entry name" value="Autotransporter"/>
    <property type="match status" value="1"/>
</dbReference>
<evidence type="ECO:0000313" key="6">
    <source>
        <dbReference type="Proteomes" id="UP001419910"/>
    </source>
</evidence>
<evidence type="ECO:0000259" key="4">
    <source>
        <dbReference type="PROSITE" id="PS51208"/>
    </source>
</evidence>